<dbReference type="EMBL" id="CAJJDN010000189">
    <property type="protein sequence ID" value="CAD8128476.1"/>
    <property type="molecule type" value="Genomic_DNA"/>
</dbReference>
<organism evidence="1 2">
    <name type="scientific">Paramecium sonneborni</name>
    <dbReference type="NCBI Taxonomy" id="65129"/>
    <lineage>
        <taxon>Eukaryota</taxon>
        <taxon>Sar</taxon>
        <taxon>Alveolata</taxon>
        <taxon>Ciliophora</taxon>
        <taxon>Intramacronucleata</taxon>
        <taxon>Oligohymenophorea</taxon>
        <taxon>Peniculida</taxon>
        <taxon>Parameciidae</taxon>
        <taxon>Paramecium</taxon>
    </lineage>
</organism>
<sequence length="541" mass="63469">MINAQAIILDCLSIIFVSNIQTINIQSRKYANQPQVFIIVQIMIVHVFQSSALFIEQIFPNEERYSIKFSDLFNSSEFDQTNTGLLHGIFTKNSGTYRFVDLSQFQQGICLIGIRMMISFYNDIPIGGGIKFEINNTYYGSILNTNEEPNYIKQINLHALLYGLVAKYLQYSYLLIFQNILLYLQHLEITKLQLQDELQENLRYLQDIVNPIVNFVRYLTYVKYVTMDYIYQVKNCVPCNGYYETINSNFCDSYDQETQCINEVSQIPNFQQKMSILVRQMIHYIYQQIFIQTISLKVCFSFIKICKLFKRIKYNQWISFIIIKLQTLNLQSVSVIHFGQASIFLEDNLFGVKKNLKQLINLKIHIITLGFYILYGKNFPSDGQFIYIFESKQSIIKSRTNDDGTMKFIHSNSSNTLTLYWECSGSNRNPQDSYCGVYGYNVIVHYCQPNCLQCLNYNACSLWDIDVSLKYKIIIQSNQNFLQRNHVKLENIKNRNVYLVLQLVLLVHLHTKLLKLYINIQSDQIKIQLFNELIQSKQLML</sequence>
<reference evidence="1" key="1">
    <citation type="submission" date="2021-01" db="EMBL/GenBank/DDBJ databases">
        <authorList>
            <consortium name="Genoscope - CEA"/>
            <person name="William W."/>
        </authorList>
    </citation>
    <scope>NUCLEOTIDE SEQUENCE</scope>
</reference>
<evidence type="ECO:0000313" key="2">
    <source>
        <dbReference type="Proteomes" id="UP000692954"/>
    </source>
</evidence>
<proteinExistence type="predicted"/>
<comment type="caution">
    <text evidence="1">The sequence shown here is derived from an EMBL/GenBank/DDBJ whole genome shotgun (WGS) entry which is preliminary data.</text>
</comment>
<gene>
    <name evidence="1" type="ORF">PSON_ATCC_30995.1.T1890053</name>
</gene>
<accession>A0A8S1RJY0</accession>
<dbReference type="Proteomes" id="UP000692954">
    <property type="component" value="Unassembled WGS sequence"/>
</dbReference>
<keyword evidence="2" id="KW-1185">Reference proteome</keyword>
<protein>
    <submittedName>
        <fullName evidence="1">Uncharacterized protein</fullName>
    </submittedName>
</protein>
<dbReference type="AlphaFoldDB" id="A0A8S1RJY0"/>
<evidence type="ECO:0000313" key="1">
    <source>
        <dbReference type="EMBL" id="CAD8128476.1"/>
    </source>
</evidence>
<name>A0A8S1RJY0_9CILI</name>